<dbReference type="Proteomes" id="UP001291999">
    <property type="component" value="Unassembled WGS sequence"/>
</dbReference>
<name>A0ABU5KBZ0_9ACTN</name>
<protein>
    <submittedName>
        <fullName evidence="1">Uncharacterized protein</fullName>
    </submittedName>
</protein>
<dbReference type="EMBL" id="JAXQPW010000004">
    <property type="protein sequence ID" value="MDZ5662481.1"/>
    <property type="molecule type" value="Genomic_DNA"/>
</dbReference>
<comment type="caution">
    <text evidence="1">The sequence shown here is derived from an EMBL/GenBank/DDBJ whole genome shotgun (WGS) entry which is preliminary data.</text>
</comment>
<reference evidence="1 2" key="1">
    <citation type="submission" date="2023-11" db="EMBL/GenBank/DDBJ databases">
        <title>Novel species in genus Nocardioides.</title>
        <authorList>
            <person name="Zhou H."/>
        </authorList>
    </citation>
    <scope>NUCLEOTIDE SEQUENCE [LARGE SCALE GENOMIC DNA]</scope>
    <source>
        <strain evidence="1 2">S-58</strain>
    </source>
</reference>
<dbReference type="RefSeq" id="WP_322424540.1">
    <property type="nucleotide sequence ID" value="NZ_JAXQPW010000004.1"/>
</dbReference>
<evidence type="ECO:0000313" key="2">
    <source>
        <dbReference type="Proteomes" id="UP001291999"/>
    </source>
</evidence>
<evidence type="ECO:0000313" key="1">
    <source>
        <dbReference type="EMBL" id="MDZ5662481.1"/>
    </source>
</evidence>
<keyword evidence="2" id="KW-1185">Reference proteome</keyword>
<gene>
    <name evidence="1" type="ORF">SFC79_11970</name>
</gene>
<accession>A0ABU5KBZ0</accession>
<proteinExistence type="predicted"/>
<sequence>MSSASSPSAPADVLDPFLAAAEAAARARPDVEVDLAREVMAEAASMLHDSLALDDLDPRDRDVVVHALAEDLASEDPGAAVRARETALAGGDPTLHDPERARGTYLVVLSVLQL</sequence>
<organism evidence="1 2">
    <name type="scientific">Nocardioides renjunii</name>
    <dbReference type="NCBI Taxonomy" id="3095075"/>
    <lineage>
        <taxon>Bacteria</taxon>
        <taxon>Bacillati</taxon>
        <taxon>Actinomycetota</taxon>
        <taxon>Actinomycetes</taxon>
        <taxon>Propionibacteriales</taxon>
        <taxon>Nocardioidaceae</taxon>
        <taxon>Nocardioides</taxon>
    </lineage>
</organism>